<name>A0A645GMV6_9ZZZZ</name>
<gene>
    <name evidence="1" type="ORF">SDC9_175689</name>
</gene>
<sequence length="163" mass="17553">MTEGMHLCIEPDCIAVGDESFVDGLPGQLASPPSHKQRLGRTTHSNQVLSNVLQICIHPAAGDLSDGDDADLVPLSYDTDACPLVIGDFQVACLADPQSARVDELKQRSVAESKSIGGIDAVKQLIHLGDARHLGKVLLLPSPLDHQHRVVFPDLAQLQKRKK</sequence>
<organism evidence="1">
    <name type="scientific">bioreactor metagenome</name>
    <dbReference type="NCBI Taxonomy" id="1076179"/>
    <lineage>
        <taxon>unclassified sequences</taxon>
        <taxon>metagenomes</taxon>
        <taxon>ecological metagenomes</taxon>
    </lineage>
</organism>
<evidence type="ECO:0000313" key="1">
    <source>
        <dbReference type="EMBL" id="MPN28248.1"/>
    </source>
</evidence>
<dbReference type="EMBL" id="VSSQ01078470">
    <property type="protein sequence ID" value="MPN28248.1"/>
    <property type="molecule type" value="Genomic_DNA"/>
</dbReference>
<comment type="caution">
    <text evidence="1">The sequence shown here is derived from an EMBL/GenBank/DDBJ whole genome shotgun (WGS) entry which is preliminary data.</text>
</comment>
<proteinExistence type="predicted"/>
<protein>
    <submittedName>
        <fullName evidence="1">Uncharacterized protein</fullName>
    </submittedName>
</protein>
<reference evidence="1" key="1">
    <citation type="submission" date="2019-08" db="EMBL/GenBank/DDBJ databases">
        <authorList>
            <person name="Kucharzyk K."/>
            <person name="Murdoch R.W."/>
            <person name="Higgins S."/>
            <person name="Loffler F."/>
        </authorList>
    </citation>
    <scope>NUCLEOTIDE SEQUENCE</scope>
</reference>
<dbReference type="AlphaFoldDB" id="A0A645GMV6"/>
<accession>A0A645GMV6</accession>